<sequence length="25" mass="3047">MPETLTFCAQKMVLSSNRRNRVFWM</sequence>
<reference evidence="1" key="1">
    <citation type="submission" date="2014-09" db="EMBL/GenBank/DDBJ databases">
        <authorList>
            <person name="Magalhaes I.L.F."/>
            <person name="Oliveira U."/>
            <person name="Santos F.R."/>
            <person name="Vidigal T.H.D.A."/>
            <person name="Brescovit A.D."/>
            <person name="Santos A.J."/>
        </authorList>
    </citation>
    <scope>NUCLEOTIDE SEQUENCE</scope>
    <source>
        <tissue evidence="1">Shoot tissue taken approximately 20 cm above the soil surface</tissue>
    </source>
</reference>
<reference evidence="1" key="2">
    <citation type="journal article" date="2015" name="Data Brief">
        <title>Shoot transcriptome of the giant reed, Arundo donax.</title>
        <authorList>
            <person name="Barrero R.A."/>
            <person name="Guerrero F.D."/>
            <person name="Moolhuijzen P."/>
            <person name="Goolsby J.A."/>
            <person name="Tidwell J."/>
            <person name="Bellgard S.E."/>
            <person name="Bellgard M.I."/>
        </authorList>
    </citation>
    <scope>NUCLEOTIDE SEQUENCE</scope>
    <source>
        <tissue evidence="1">Shoot tissue taken approximately 20 cm above the soil surface</tissue>
    </source>
</reference>
<protein>
    <submittedName>
        <fullName evidence="1">Uncharacterized protein</fullName>
    </submittedName>
</protein>
<accession>A0A0A9E845</accession>
<evidence type="ECO:0000313" key="1">
    <source>
        <dbReference type="EMBL" id="JAD96954.1"/>
    </source>
</evidence>
<organism evidence="1">
    <name type="scientific">Arundo donax</name>
    <name type="common">Giant reed</name>
    <name type="synonym">Donax arundinaceus</name>
    <dbReference type="NCBI Taxonomy" id="35708"/>
    <lineage>
        <taxon>Eukaryota</taxon>
        <taxon>Viridiplantae</taxon>
        <taxon>Streptophyta</taxon>
        <taxon>Embryophyta</taxon>
        <taxon>Tracheophyta</taxon>
        <taxon>Spermatophyta</taxon>
        <taxon>Magnoliopsida</taxon>
        <taxon>Liliopsida</taxon>
        <taxon>Poales</taxon>
        <taxon>Poaceae</taxon>
        <taxon>PACMAD clade</taxon>
        <taxon>Arundinoideae</taxon>
        <taxon>Arundineae</taxon>
        <taxon>Arundo</taxon>
    </lineage>
</organism>
<proteinExistence type="predicted"/>
<dbReference type="AlphaFoldDB" id="A0A0A9E845"/>
<name>A0A0A9E845_ARUDO</name>
<dbReference type="EMBL" id="GBRH01200941">
    <property type="protein sequence ID" value="JAD96954.1"/>
    <property type="molecule type" value="Transcribed_RNA"/>
</dbReference>